<dbReference type="EMBL" id="KN833023">
    <property type="protein sequence ID" value="KIM77630.1"/>
    <property type="molecule type" value="Genomic_DNA"/>
</dbReference>
<keyword evidence="4 5" id="KW-0472">Membrane</keyword>
<keyword evidence="2 5" id="KW-0812">Transmembrane</keyword>
<dbReference type="SUPFAM" id="SSF81321">
    <property type="entry name" value="Family A G protein-coupled receptor-like"/>
    <property type="match status" value="1"/>
</dbReference>
<feature type="transmembrane region" description="Helical" evidence="5">
    <location>
        <begin position="120"/>
        <end position="138"/>
    </location>
</feature>
<accession>A0A0C3EYQ1</accession>
<feature type="transmembrane region" description="Helical" evidence="5">
    <location>
        <begin position="293"/>
        <end position="314"/>
    </location>
</feature>
<gene>
    <name evidence="6" type="ORF">PILCRDRAFT_11884</name>
</gene>
<protein>
    <submittedName>
        <fullName evidence="6">Uncharacterized protein</fullName>
    </submittedName>
</protein>
<evidence type="ECO:0000313" key="6">
    <source>
        <dbReference type="EMBL" id="KIM77630.1"/>
    </source>
</evidence>
<proteinExistence type="predicted"/>
<dbReference type="GO" id="GO:0007189">
    <property type="term" value="P:adenylate cyclase-activating G protein-coupled receptor signaling pathway"/>
    <property type="evidence" value="ECO:0007669"/>
    <property type="project" value="TreeGrafter"/>
</dbReference>
<sequence length="383" mass="42619">MLDGSICTPEEQALSRSSHGASIVCLTRSDSIGLTLVVESGFISMIAVVGVFVLIFYNATRNKRLIRHPTDIYMLSLFSFDFIMSLAMSMNIKWVHDGKVFEGGFCTAQGILQQAGDTGSALATLAIAIHTFIVLLWGSCRHRYFVAYTIVGLTWLFIWLFITITVTAYTGGSNFYYRPVGYWCWIGDRYKTEQFIGQYVWLWITMIVSFLTYTPLFFWARGIITVSPSHWWKFQVHKEPLPVIDPNGMKRRSIAMIAYPIGFTVVTLPLSVVRLKSGFSTRLPSATFAVESIYSLSGVLNVTLILLTRSPLLLPRGASKDRRGSGVAPSSSVLEVKHEFLEISRPDAVTLGMGIRNKPVSLGPLAKEGDIGWYLPSSEHGSV</sequence>
<dbReference type="STRING" id="765440.A0A0C3EYQ1"/>
<dbReference type="GO" id="GO:0004930">
    <property type="term" value="F:G protein-coupled receptor activity"/>
    <property type="evidence" value="ECO:0007669"/>
    <property type="project" value="TreeGrafter"/>
</dbReference>
<keyword evidence="7" id="KW-1185">Reference proteome</keyword>
<dbReference type="Proteomes" id="UP000054166">
    <property type="component" value="Unassembled WGS sequence"/>
</dbReference>
<name>A0A0C3EYQ1_PILCF</name>
<feature type="transmembrane region" description="Helical" evidence="5">
    <location>
        <begin position="200"/>
        <end position="220"/>
    </location>
</feature>
<dbReference type="AlphaFoldDB" id="A0A0C3EYQ1"/>
<reference evidence="7" key="2">
    <citation type="submission" date="2015-01" db="EMBL/GenBank/DDBJ databases">
        <title>Evolutionary Origins and Diversification of the Mycorrhizal Mutualists.</title>
        <authorList>
            <consortium name="DOE Joint Genome Institute"/>
            <consortium name="Mycorrhizal Genomics Consortium"/>
            <person name="Kohler A."/>
            <person name="Kuo A."/>
            <person name="Nagy L.G."/>
            <person name="Floudas D."/>
            <person name="Copeland A."/>
            <person name="Barry K.W."/>
            <person name="Cichocki N."/>
            <person name="Veneault-Fourrey C."/>
            <person name="LaButti K."/>
            <person name="Lindquist E.A."/>
            <person name="Lipzen A."/>
            <person name="Lundell T."/>
            <person name="Morin E."/>
            <person name="Murat C."/>
            <person name="Riley R."/>
            <person name="Ohm R."/>
            <person name="Sun H."/>
            <person name="Tunlid A."/>
            <person name="Henrissat B."/>
            <person name="Grigoriev I.V."/>
            <person name="Hibbett D.S."/>
            <person name="Martin F."/>
        </authorList>
    </citation>
    <scope>NUCLEOTIDE SEQUENCE [LARGE SCALE GENOMIC DNA]</scope>
    <source>
        <strain evidence="7">F 1598</strain>
    </source>
</reference>
<evidence type="ECO:0000256" key="5">
    <source>
        <dbReference type="SAM" id="Phobius"/>
    </source>
</evidence>
<dbReference type="PANTHER" id="PTHR23112">
    <property type="entry name" value="G PROTEIN-COUPLED RECEPTOR 157-RELATED"/>
    <property type="match status" value="1"/>
</dbReference>
<evidence type="ECO:0000313" key="7">
    <source>
        <dbReference type="Proteomes" id="UP000054166"/>
    </source>
</evidence>
<evidence type="ECO:0000256" key="1">
    <source>
        <dbReference type="ARBA" id="ARBA00004141"/>
    </source>
</evidence>
<feature type="transmembrane region" description="Helical" evidence="5">
    <location>
        <begin position="72"/>
        <end position="92"/>
    </location>
</feature>
<dbReference type="HOGENOM" id="CLU_027149_0_1_1"/>
<dbReference type="InParanoid" id="A0A0C3EYQ1"/>
<feature type="transmembrane region" description="Helical" evidence="5">
    <location>
        <begin position="145"/>
        <end position="169"/>
    </location>
</feature>
<feature type="transmembrane region" description="Helical" evidence="5">
    <location>
        <begin position="254"/>
        <end position="273"/>
    </location>
</feature>
<dbReference type="OrthoDB" id="100006at2759"/>
<dbReference type="GO" id="GO:0005886">
    <property type="term" value="C:plasma membrane"/>
    <property type="evidence" value="ECO:0007669"/>
    <property type="project" value="TreeGrafter"/>
</dbReference>
<organism evidence="6 7">
    <name type="scientific">Piloderma croceum (strain F 1598)</name>
    <dbReference type="NCBI Taxonomy" id="765440"/>
    <lineage>
        <taxon>Eukaryota</taxon>
        <taxon>Fungi</taxon>
        <taxon>Dikarya</taxon>
        <taxon>Basidiomycota</taxon>
        <taxon>Agaricomycotina</taxon>
        <taxon>Agaricomycetes</taxon>
        <taxon>Agaricomycetidae</taxon>
        <taxon>Atheliales</taxon>
        <taxon>Atheliaceae</taxon>
        <taxon>Piloderma</taxon>
    </lineage>
</organism>
<feature type="transmembrane region" description="Helical" evidence="5">
    <location>
        <begin position="41"/>
        <end position="60"/>
    </location>
</feature>
<dbReference type="Gene3D" id="1.20.1070.10">
    <property type="entry name" value="Rhodopsin 7-helix transmembrane proteins"/>
    <property type="match status" value="1"/>
</dbReference>
<evidence type="ECO:0000256" key="4">
    <source>
        <dbReference type="ARBA" id="ARBA00023136"/>
    </source>
</evidence>
<dbReference type="PANTHER" id="PTHR23112:SF37">
    <property type="entry name" value="G PROTEIN-COUPLED RECEPTOR GPR1"/>
    <property type="match status" value="1"/>
</dbReference>
<evidence type="ECO:0000256" key="2">
    <source>
        <dbReference type="ARBA" id="ARBA00022692"/>
    </source>
</evidence>
<reference evidence="6 7" key="1">
    <citation type="submission" date="2014-04" db="EMBL/GenBank/DDBJ databases">
        <authorList>
            <consortium name="DOE Joint Genome Institute"/>
            <person name="Kuo A."/>
            <person name="Tarkka M."/>
            <person name="Buscot F."/>
            <person name="Kohler A."/>
            <person name="Nagy L.G."/>
            <person name="Floudas D."/>
            <person name="Copeland A."/>
            <person name="Barry K.W."/>
            <person name="Cichocki N."/>
            <person name="Veneault-Fourrey C."/>
            <person name="LaButti K."/>
            <person name="Lindquist E.A."/>
            <person name="Lipzen A."/>
            <person name="Lundell T."/>
            <person name="Morin E."/>
            <person name="Murat C."/>
            <person name="Sun H."/>
            <person name="Tunlid A."/>
            <person name="Henrissat B."/>
            <person name="Grigoriev I.V."/>
            <person name="Hibbett D.S."/>
            <person name="Martin F."/>
            <person name="Nordberg H.P."/>
            <person name="Cantor M.N."/>
            <person name="Hua S.X."/>
        </authorList>
    </citation>
    <scope>NUCLEOTIDE SEQUENCE [LARGE SCALE GENOMIC DNA]</scope>
    <source>
        <strain evidence="6 7">F 1598</strain>
    </source>
</reference>
<evidence type="ECO:0000256" key="3">
    <source>
        <dbReference type="ARBA" id="ARBA00022989"/>
    </source>
</evidence>
<keyword evidence="3 5" id="KW-1133">Transmembrane helix</keyword>
<comment type="subcellular location">
    <subcellularLocation>
        <location evidence="1">Membrane</location>
        <topology evidence="1">Multi-pass membrane protein</topology>
    </subcellularLocation>
</comment>